<keyword evidence="1" id="KW-0808">Transferase</keyword>
<comment type="caution">
    <text evidence="2">The sequence shown here is derived from an EMBL/GenBank/DDBJ whole genome shotgun (WGS) entry which is preliminary data.</text>
</comment>
<dbReference type="SUPFAM" id="SSF53067">
    <property type="entry name" value="Actin-like ATPase domain"/>
    <property type="match status" value="1"/>
</dbReference>
<dbReference type="NCBIfam" id="NF007148">
    <property type="entry name" value="PRK09585.3-2"/>
    <property type="match status" value="1"/>
</dbReference>
<name>A0A2N3IKZ1_9BACT</name>
<proteinExistence type="inferred from homology"/>
<dbReference type="GO" id="GO:0016773">
    <property type="term" value="F:phosphotransferase activity, alcohol group as acceptor"/>
    <property type="evidence" value="ECO:0007669"/>
    <property type="project" value="UniProtKB-UniRule"/>
</dbReference>
<comment type="similarity">
    <text evidence="1">Belongs to the anhydro-N-acetylmuramic acid kinase family.</text>
</comment>
<keyword evidence="1" id="KW-0547">Nucleotide-binding</keyword>
<comment type="pathway">
    <text evidence="1">Amino-sugar metabolism; 1,6-anhydro-N-acetylmuramate degradation.</text>
</comment>
<dbReference type="Pfam" id="PF03702">
    <property type="entry name" value="AnmK"/>
    <property type="match status" value="1"/>
</dbReference>
<dbReference type="AlphaFoldDB" id="A0A2N3IKZ1"/>
<dbReference type="HAMAP" id="MF_01270">
    <property type="entry name" value="AnhMurNAc_kinase"/>
    <property type="match status" value="1"/>
</dbReference>
<dbReference type="EC" id="2.7.1.170" evidence="1"/>
<dbReference type="GO" id="GO:0009254">
    <property type="term" value="P:peptidoglycan turnover"/>
    <property type="evidence" value="ECO:0007669"/>
    <property type="project" value="UniProtKB-UniRule"/>
</dbReference>
<dbReference type="PANTHER" id="PTHR30605:SF0">
    <property type="entry name" value="ANHYDRO-N-ACETYLMURAMIC ACID KINASE"/>
    <property type="match status" value="1"/>
</dbReference>
<dbReference type="UniPathway" id="UPA00343"/>
<dbReference type="InterPro" id="IPR005338">
    <property type="entry name" value="Anhydro_N_Ac-Mur_kinase"/>
</dbReference>
<dbReference type="OrthoDB" id="9763949at2"/>
<gene>
    <name evidence="1" type="primary">anmK</name>
    <name evidence="2" type="ORF">Rain11_0064</name>
</gene>
<dbReference type="Gene3D" id="3.30.420.40">
    <property type="match status" value="2"/>
</dbReference>
<dbReference type="CDD" id="cd24050">
    <property type="entry name" value="ASKHA_NBD_ANMK"/>
    <property type="match status" value="1"/>
</dbReference>
<keyword evidence="1" id="KW-0119">Carbohydrate metabolism</keyword>
<dbReference type="PANTHER" id="PTHR30605">
    <property type="entry name" value="ANHYDRO-N-ACETYLMURAMIC ACID KINASE"/>
    <property type="match status" value="1"/>
</dbReference>
<comment type="pathway">
    <text evidence="1">Cell wall biogenesis; peptidoglycan recycling.</text>
</comment>
<dbReference type="EMBL" id="NKXO01000001">
    <property type="protein sequence ID" value="PKQ70923.1"/>
    <property type="molecule type" value="Genomic_DNA"/>
</dbReference>
<keyword evidence="3" id="KW-1185">Reference proteome</keyword>
<sequence length="386" mass="42638">MLEKLCKIAEKKERKIIGLMSGTSLDGLDIALCKFRGSGLQTQVDLLAFGTIPYSKQIRSEIEKVFAKKNIDLEQVTLLHNYLGRFYAKCIKEFLQKEHYSVAEIDLIASHGQTIFHAPKHFHKNPMFGNATLQIADADQIAYHTGIITISDFRQKHIAAGGEGAPLAIYGDFLLFKKEGENRILLNIGGIANFTFIPASCNPQAVWASDTGTGNTLLDFFAQKFFQKPYDENGEIAQSGTCNDFLLQKLSENPFFQLSFPKSTGQETFNFAWVESILQDYHLQISPQDLLCTLTHFTAKGILKGLQAVGEKNLKIYVSGGGAKNQFLIKLLQEHHQVQNLEVLGISADAKEAVLFALLANETITGSKIAIGSNPCVCMGKISLPC</sequence>
<feature type="binding site" evidence="1">
    <location>
        <begin position="22"/>
        <end position="29"/>
    </location>
    <ligand>
        <name>ATP</name>
        <dbReference type="ChEBI" id="CHEBI:30616"/>
    </ligand>
</feature>
<accession>A0A2N3IKZ1</accession>
<dbReference type="UniPathway" id="UPA00544"/>
<dbReference type="GO" id="GO:0005524">
    <property type="term" value="F:ATP binding"/>
    <property type="evidence" value="ECO:0007669"/>
    <property type="project" value="UniProtKB-UniRule"/>
</dbReference>
<keyword evidence="1" id="KW-0418">Kinase</keyword>
<dbReference type="RefSeq" id="WP_101357324.1">
    <property type="nucleotide sequence ID" value="NZ_NKXO01000001.1"/>
</dbReference>
<evidence type="ECO:0000256" key="1">
    <source>
        <dbReference type="HAMAP-Rule" id="MF_01270"/>
    </source>
</evidence>
<dbReference type="InterPro" id="IPR043129">
    <property type="entry name" value="ATPase_NBD"/>
</dbReference>
<dbReference type="GO" id="GO:0097175">
    <property type="term" value="P:1,6-anhydro-N-acetyl-beta-muramic acid catabolic process"/>
    <property type="evidence" value="ECO:0007669"/>
    <property type="project" value="UniProtKB-UniRule"/>
</dbReference>
<dbReference type="GO" id="GO:0016301">
    <property type="term" value="F:kinase activity"/>
    <property type="evidence" value="ECO:0007669"/>
    <property type="project" value="UniProtKB-KW"/>
</dbReference>
<evidence type="ECO:0000313" key="3">
    <source>
        <dbReference type="Proteomes" id="UP000233387"/>
    </source>
</evidence>
<comment type="catalytic activity">
    <reaction evidence="1">
        <text>1,6-anhydro-N-acetyl-beta-muramate + ATP + H2O = N-acetyl-D-muramate 6-phosphate + ADP + H(+)</text>
        <dbReference type="Rhea" id="RHEA:24952"/>
        <dbReference type="ChEBI" id="CHEBI:15377"/>
        <dbReference type="ChEBI" id="CHEBI:15378"/>
        <dbReference type="ChEBI" id="CHEBI:30616"/>
        <dbReference type="ChEBI" id="CHEBI:58690"/>
        <dbReference type="ChEBI" id="CHEBI:58722"/>
        <dbReference type="ChEBI" id="CHEBI:456216"/>
        <dbReference type="EC" id="2.7.1.170"/>
    </reaction>
</comment>
<dbReference type="GO" id="GO:0006040">
    <property type="term" value="P:amino sugar metabolic process"/>
    <property type="evidence" value="ECO:0007669"/>
    <property type="project" value="InterPro"/>
</dbReference>
<keyword evidence="1" id="KW-0067">ATP-binding</keyword>
<organism evidence="2 3">
    <name type="scientific">Raineya orbicola</name>
    <dbReference type="NCBI Taxonomy" id="2016530"/>
    <lineage>
        <taxon>Bacteria</taxon>
        <taxon>Pseudomonadati</taxon>
        <taxon>Bacteroidota</taxon>
        <taxon>Cytophagia</taxon>
        <taxon>Cytophagales</taxon>
        <taxon>Raineyaceae</taxon>
        <taxon>Raineya</taxon>
    </lineage>
</organism>
<dbReference type="Proteomes" id="UP000233387">
    <property type="component" value="Unassembled WGS sequence"/>
</dbReference>
<protein>
    <recommendedName>
        <fullName evidence="1">Anhydro-N-acetylmuramic acid kinase</fullName>
        <ecNumber evidence="1">2.7.1.170</ecNumber>
    </recommendedName>
    <alternativeName>
        <fullName evidence="1">AnhMurNAc kinase</fullName>
    </alternativeName>
</protein>
<evidence type="ECO:0000313" key="2">
    <source>
        <dbReference type="EMBL" id="PKQ70923.1"/>
    </source>
</evidence>
<reference evidence="2 3" key="1">
    <citation type="submission" date="2017-06" db="EMBL/GenBank/DDBJ databases">
        <title>Raineya orbicola gen. nov., sp. nov. a slightly thermophilic bacterium of the phylum Bacteroidetes and the description of Raineyaceae fam. nov.</title>
        <authorList>
            <person name="Albuquerque L."/>
            <person name="Polonia A.R.M."/>
            <person name="Barroso C."/>
            <person name="Froufe H.J.C."/>
            <person name="Lage O."/>
            <person name="Lobo-Da-Cunha A."/>
            <person name="Egas C."/>
            <person name="Da Costa M.S."/>
        </authorList>
    </citation>
    <scope>NUCLEOTIDE SEQUENCE [LARGE SCALE GENOMIC DNA]</scope>
    <source>
        <strain evidence="2 3">SPSPC-11</strain>
    </source>
</reference>
<comment type="function">
    <text evidence="1">Catalyzes the specific phosphorylation of 1,6-anhydro-N-acetylmuramic acid (anhMurNAc) with the simultaneous cleavage of the 1,6-anhydro ring, generating MurNAc-6-P. Is required for the utilization of anhMurNAc either imported from the medium or derived from its own cell wall murein, and thus plays a role in cell wall recycling.</text>
</comment>